<keyword evidence="1 3" id="KW-0808">Transferase</keyword>
<dbReference type="eggNOG" id="COG0438">
    <property type="taxonomic scope" value="Bacteria"/>
</dbReference>
<reference evidence="4" key="1">
    <citation type="journal article" date="2013" name="Proc. Natl. Acad. Sci. U.S.A.">
        <title>Improving the coverage of the cyanobacterial phylum using diversity-driven genome sequencing.</title>
        <authorList>
            <person name="Shih P.M."/>
            <person name="Wu D."/>
            <person name="Latifi A."/>
            <person name="Axen S.D."/>
            <person name="Fewer D.P."/>
            <person name="Talla E."/>
            <person name="Calteau A."/>
            <person name="Cai F."/>
            <person name="Tandeau de Marsac N."/>
            <person name="Rippka R."/>
            <person name="Herdman M."/>
            <person name="Sivonen K."/>
            <person name="Coursin T."/>
            <person name="Laurent T."/>
            <person name="Goodwin L."/>
            <person name="Nolan M."/>
            <person name="Davenport K.W."/>
            <person name="Han C.S."/>
            <person name="Rubin E.M."/>
            <person name="Eisen J.A."/>
            <person name="Woyke T."/>
            <person name="Gugger M."/>
            <person name="Kerfeld C.A."/>
        </authorList>
    </citation>
    <scope>NUCLEOTIDE SEQUENCE [LARGE SCALE GENOMIC DNA]</scope>
    <source>
        <strain evidence="4">ATCC 27899 / PCC 7122</strain>
    </source>
</reference>
<dbReference type="SUPFAM" id="SSF53756">
    <property type="entry name" value="UDP-Glycosyltransferase/glycogen phosphorylase"/>
    <property type="match status" value="1"/>
</dbReference>
<dbReference type="InterPro" id="IPR029063">
    <property type="entry name" value="SAM-dependent_MTases_sf"/>
</dbReference>
<dbReference type="Gene3D" id="3.40.50.2000">
    <property type="entry name" value="Glycogen Phosphorylase B"/>
    <property type="match status" value="2"/>
</dbReference>
<accession>K9ZCK1</accession>
<dbReference type="PANTHER" id="PTHR46401">
    <property type="entry name" value="GLYCOSYLTRANSFERASE WBBK-RELATED"/>
    <property type="match status" value="1"/>
</dbReference>
<dbReference type="PANTHER" id="PTHR46401:SF2">
    <property type="entry name" value="GLYCOSYLTRANSFERASE WBBK-RELATED"/>
    <property type="match status" value="1"/>
</dbReference>
<dbReference type="GO" id="GO:0009103">
    <property type="term" value="P:lipopolysaccharide biosynthetic process"/>
    <property type="evidence" value="ECO:0007669"/>
    <property type="project" value="TreeGrafter"/>
</dbReference>
<keyword evidence="4" id="KW-1185">Reference proteome</keyword>
<evidence type="ECO:0000313" key="3">
    <source>
        <dbReference type="EMBL" id="AFZ56948.1"/>
    </source>
</evidence>
<dbReference type="CDD" id="cd03809">
    <property type="entry name" value="GT4_MtfB-like"/>
    <property type="match status" value="1"/>
</dbReference>
<evidence type="ECO:0000313" key="4">
    <source>
        <dbReference type="Proteomes" id="UP000010474"/>
    </source>
</evidence>
<dbReference type="GO" id="GO:0016757">
    <property type="term" value="F:glycosyltransferase activity"/>
    <property type="evidence" value="ECO:0007669"/>
    <property type="project" value="TreeGrafter"/>
</dbReference>
<name>K9ZCK1_ANACC</name>
<dbReference type="OrthoDB" id="9797829at2"/>
<dbReference type="AlphaFoldDB" id="K9ZCK1"/>
<dbReference type="Pfam" id="PF13524">
    <property type="entry name" value="Glyco_trans_1_2"/>
    <property type="match status" value="1"/>
</dbReference>
<evidence type="ECO:0000259" key="2">
    <source>
        <dbReference type="Pfam" id="PF13524"/>
    </source>
</evidence>
<protein>
    <submittedName>
        <fullName evidence="3">Glycosyl transferase group 1</fullName>
    </submittedName>
</protein>
<dbReference type="EMBL" id="CP003659">
    <property type="protein sequence ID" value="AFZ56948.1"/>
    <property type="molecule type" value="Genomic_DNA"/>
</dbReference>
<organism evidence="3 4">
    <name type="scientific">Anabaena cylindrica (strain ATCC 27899 / PCC 7122)</name>
    <dbReference type="NCBI Taxonomy" id="272123"/>
    <lineage>
        <taxon>Bacteria</taxon>
        <taxon>Bacillati</taxon>
        <taxon>Cyanobacteriota</taxon>
        <taxon>Cyanophyceae</taxon>
        <taxon>Nostocales</taxon>
        <taxon>Nostocaceae</taxon>
        <taxon>Anabaena</taxon>
    </lineage>
</organism>
<dbReference type="Pfam" id="PF13692">
    <property type="entry name" value="Glyco_trans_1_4"/>
    <property type="match status" value="1"/>
</dbReference>
<dbReference type="eggNOG" id="COG4641">
    <property type="taxonomic scope" value="Bacteria"/>
</dbReference>
<dbReference type="SUPFAM" id="SSF53335">
    <property type="entry name" value="S-adenosyl-L-methionine-dependent methyltransferases"/>
    <property type="match status" value="1"/>
</dbReference>
<dbReference type="Gene3D" id="3.40.50.150">
    <property type="entry name" value="Vaccinia Virus protein VP39"/>
    <property type="match status" value="1"/>
</dbReference>
<dbReference type="PATRIC" id="fig|272123.3.peg.1571"/>
<evidence type="ECO:0000256" key="1">
    <source>
        <dbReference type="ARBA" id="ARBA00022679"/>
    </source>
</evidence>
<dbReference type="InterPro" id="IPR055259">
    <property type="entry name" value="YkvP/CgeB_Glyco_trans-like"/>
</dbReference>
<dbReference type="STRING" id="272123.Anacy_1439"/>
<sequence length="1099" mass="125904">MKIDLIYLDSSSFPWNVGKGWLQTLEKMKLLGQVFSVNESSYEILFQNLKKSTSDIIIIIGGDHYLPFLHDQPQKRDFWQNLEQTTVCLCWETIINAKFPNTIEKSASASLCFDYFICCDERDLSFFENRKNVCFSPVCVDEDSFKIKTPIDQRQKQMFFFGQITNFNIPGVYDQRRELLQQLLAARAVVFVNGWIETHNSPDVLVNLYNNFYAIINLPTNMGGYTQRVFEAMSCGTALLQYRLQSQPICSSLFVEYEDYIPYDIGNFPQLLHLVQNLNNLFDLEKITKQAREKILNYHTIEKRIQQIIKFVQDGEKIENQILPELKVEAISTNLSKFSYGQTKSKKCKICNSDSHYFSTAKILQKYDADYFQCSHCGFVQTEHPYWLDEAYSEAIAPSDVGLVYRNNMMANITAKLLFNYFDHDAKFLDYGGGYGLFVRLMRDQGFNFYWQDKFCQNLFATGFELIETIKSELLLVTAFELFEHFTDPLQELEVMLKLAPNILFSTSLLPDNNPKPDEWWYYTPHEGQHIAIYTIKSLEILAKKYNLKLYTDGSSLHLLTTNKNLPENLFDNIKIGELLSSQKESLLYRDFNQVVSKILTINNSLNVDQLINIPEIKTPIILIDGVFFQLYKTGIARVWKSLLEQWSSTEFANHIVVLDRADTAPKIDGIRYRNISPYNYNNTESDHQMLQQICDEEAAELFISTYYTTPIDTPSVFMAYDMIPEVLGGNLNEPMWLEKHHAIKHASAFISISENTAKDLNTFFPEIPLESITVAHCGVSSHFSPASNSEINAFKYKYGINKPYFLLGGLAGYKNTILFFQAFSQLSNKHSFDIVSTGAGNQLSSEWRRYTAGCTFHGLQLSDDELRLAYAGAIALVYPSQYEGFGMPVAEAMACGCPVITTSNASLPEVGGEAVIYVKDNNIESMTNALCEVQKPSLRRYLIEAGLKQSQKFSWSKMANIVSDILISQTLNPFNLRYINLIMFPDWNQSEDDLYLQLGEVIRTIATDSNAHQTTLLIYVSNTEPETADLILSSIAMNLMMEDEIDITESMQISLVVEISEKQWKILLPHLHSRIVLEVENQQAIAKFQAEQLPNFEI</sequence>
<dbReference type="Proteomes" id="UP000010474">
    <property type="component" value="Chromosome"/>
</dbReference>
<gene>
    <name evidence="3" type="ordered locus">Anacy_1439</name>
</gene>
<dbReference type="RefSeq" id="WP_015213598.1">
    <property type="nucleotide sequence ID" value="NC_019771.1"/>
</dbReference>
<dbReference type="KEGG" id="acy:Anacy_1439"/>
<dbReference type="Pfam" id="PF13489">
    <property type="entry name" value="Methyltransf_23"/>
    <property type="match status" value="1"/>
</dbReference>
<feature type="domain" description="Spore protein YkvP/CgeB glycosyl transferase-like" evidence="2">
    <location>
        <begin position="176"/>
        <end position="309"/>
    </location>
</feature>
<dbReference type="HOGENOM" id="CLU_009675_0_0_3"/>
<proteinExistence type="predicted"/>